<dbReference type="Proteomes" id="UP000035704">
    <property type="component" value="Chromosome"/>
</dbReference>
<dbReference type="RefSeq" id="WP_044825501.1">
    <property type="nucleotide sequence ID" value="NZ_CP009687.1"/>
</dbReference>
<dbReference type="EMBL" id="CP009687">
    <property type="protein sequence ID" value="AKL97157.1"/>
    <property type="molecule type" value="Genomic_DNA"/>
</dbReference>
<dbReference type="KEGG" id="cace:CACET_c37290"/>
<dbReference type="InterPro" id="IPR014260">
    <property type="entry name" value="Sulphite_reductase_B"/>
</dbReference>
<sequence length="262" mass="29693">MENCYLPHKHKIIGITPQTAVDYTYRVAYDKTPIGGQFVEISIPGIGEAPISISDFGEGYIDMTIRNVGKVTNYLNTLKPGDFLYLRGPYGNGFDLENYKHKHLILAAGGTGLAPVKSIINYFYHHSHAIQQLDLLIGFKSSKDILFLDEIKMWQQKENFRVLLTIDQEEDDWQGNVGLITKYVPEISIEENSEVIIVGPPPMMKFTSLAFLEKVPEEKIWVSFERKMSCGIGKCGHCKIDETYVCLEGPVFNYTKAKQLMD</sequence>
<organism evidence="2 3">
    <name type="scientific">Clostridium aceticum</name>
    <dbReference type="NCBI Taxonomy" id="84022"/>
    <lineage>
        <taxon>Bacteria</taxon>
        <taxon>Bacillati</taxon>
        <taxon>Bacillota</taxon>
        <taxon>Clostridia</taxon>
        <taxon>Eubacteriales</taxon>
        <taxon>Clostridiaceae</taxon>
        <taxon>Clostridium</taxon>
    </lineage>
</organism>
<keyword evidence="1" id="KW-0411">Iron-sulfur</keyword>
<evidence type="ECO:0000256" key="1">
    <source>
        <dbReference type="PIRSR" id="PIRSR006816-2"/>
    </source>
</evidence>
<dbReference type="PANTHER" id="PTHR43513:SF1">
    <property type="entry name" value="ANAEROBIC SULFITE REDUCTASE SUBUNIT B"/>
    <property type="match status" value="1"/>
</dbReference>
<accession>A0A0D8IAE0</accession>
<dbReference type="PANTHER" id="PTHR43513">
    <property type="entry name" value="DIHYDROOROTATE DEHYDROGENASE B (NAD(+)), ELECTRON TRANSFER SUBUNIT"/>
    <property type="match status" value="1"/>
</dbReference>
<dbReference type="GO" id="GO:0006221">
    <property type="term" value="P:pyrimidine nucleotide biosynthetic process"/>
    <property type="evidence" value="ECO:0007669"/>
    <property type="project" value="InterPro"/>
</dbReference>
<dbReference type="InterPro" id="IPR039261">
    <property type="entry name" value="FNR_nucleotide-bd"/>
</dbReference>
<keyword evidence="2" id="KW-0560">Oxidoreductase</keyword>
<protein>
    <submittedName>
        <fullName evidence="2">Anaerobic sulfite reductase subunit B</fullName>
        <ecNumber evidence="2">1.8.99.1</ecNumber>
    </submittedName>
</protein>
<keyword evidence="1" id="KW-0479">Metal-binding</keyword>
<dbReference type="Pfam" id="PF10418">
    <property type="entry name" value="DHODB_Fe-S_bind"/>
    <property type="match status" value="1"/>
</dbReference>
<dbReference type="InterPro" id="IPR019480">
    <property type="entry name" value="Dihydroorotate_DH_Fe-S-bd"/>
</dbReference>
<dbReference type="GO" id="GO:0051537">
    <property type="term" value="F:2 iron, 2 sulfur cluster binding"/>
    <property type="evidence" value="ECO:0007669"/>
    <property type="project" value="UniProtKB-KW"/>
</dbReference>
<dbReference type="EC" id="1.8.99.1" evidence="2"/>
<proteinExistence type="predicted"/>
<dbReference type="InterPro" id="IPR012165">
    <property type="entry name" value="Cyt_c3_hydrogenase_gsu"/>
</dbReference>
<dbReference type="SUPFAM" id="SSF52343">
    <property type="entry name" value="Ferredoxin reductase-like, C-terminal NADP-linked domain"/>
    <property type="match status" value="1"/>
</dbReference>
<dbReference type="InterPro" id="IPR017927">
    <property type="entry name" value="FAD-bd_FR_type"/>
</dbReference>
<evidence type="ECO:0000313" key="3">
    <source>
        <dbReference type="Proteomes" id="UP000035704"/>
    </source>
</evidence>
<dbReference type="GO" id="GO:0046872">
    <property type="term" value="F:metal ion binding"/>
    <property type="evidence" value="ECO:0007669"/>
    <property type="project" value="UniProtKB-KW"/>
</dbReference>
<dbReference type="InterPro" id="IPR008333">
    <property type="entry name" value="Cbr1-like_FAD-bd_dom"/>
</dbReference>
<feature type="binding site" evidence="1">
    <location>
        <position position="235"/>
    </location>
    <ligand>
        <name>[2Fe-2S] cluster</name>
        <dbReference type="ChEBI" id="CHEBI:190135"/>
    </ligand>
</feature>
<dbReference type="AlphaFoldDB" id="A0A0D8IAE0"/>
<dbReference type="SUPFAM" id="SSF63380">
    <property type="entry name" value="Riboflavin synthase domain-like"/>
    <property type="match status" value="1"/>
</dbReference>
<dbReference type="OrthoDB" id="9796486at2"/>
<dbReference type="CDD" id="cd06221">
    <property type="entry name" value="sulfite_reductase_like"/>
    <property type="match status" value="1"/>
</dbReference>
<feature type="binding site" evidence="1">
    <location>
        <position position="230"/>
    </location>
    <ligand>
        <name>[2Fe-2S] cluster</name>
        <dbReference type="ChEBI" id="CHEBI:190135"/>
    </ligand>
</feature>
<dbReference type="PATRIC" id="fig|84022.5.peg.978"/>
<keyword evidence="1" id="KW-0408">Iron</keyword>
<keyword evidence="3" id="KW-1185">Reference proteome</keyword>
<dbReference type="STRING" id="84022.CACET_c37290"/>
<dbReference type="Gene3D" id="2.40.30.10">
    <property type="entry name" value="Translation factors"/>
    <property type="match status" value="1"/>
</dbReference>
<name>A0A0D8IAE0_9CLOT</name>
<keyword evidence="1" id="KW-0001">2Fe-2S</keyword>
<evidence type="ECO:0000313" key="2">
    <source>
        <dbReference type="EMBL" id="AKL97157.1"/>
    </source>
</evidence>
<dbReference type="Pfam" id="PF00970">
    <property type="entry name" value="FAD_binding_6"/>
    <property type="match status" value="1"/>
</dbReference>
<dbReference type="NCBIfam" id="TIGR02911">
    <property type="entry name" value="sulfite_red_B"/>
    <property type="match status" value="1"/>
</dbReference>
<dbReference type="InterPro" id="IPR001433">
    <property type="entry name" value="OxRdtase_FAD/NAD-bd"/>
</dbReference>
<dbReference type="GO" id="GO:0050660">
    <property type="term" value="F:flavin adenine dinucleotide binding"/>
    <property type="evidence" value="ECO:0007669"/>
    <property type="project" value="InterPro"/>
</dbReference>
<dbReference type="InterPro" id="IPR050353">
    <property type="entry name" value="PyrK_electron_transfer"/>
</dbReference>
<dbReference type="Pfam" id="PF00175">
    <property type="entry name" value="NAD_binding_1"/>
    <property type="match status" value="1"/>
</dbReference>
<gene>
    <name evidence="2" type="primary">asrB2</name>
    <name evidence="2" type="ORF">CACET_c37290</name>
</gene>
<feature type="binding site" evidence="1">
    <location>
        <position position="246"/>
    </location>
    <ligand>
        <name>[2Fe-2S] cluster</name>
        <dbReference type="ChEBI" id="CHEBI:190135"/>
    </ligand>
</feature>
<dbReference type="PROSITE" id="PS51384">
    <property type="entry name" value="FAD_FR"/>
    <property type="match status" value="1"/>
</dbReference>
<reference evidence="2 3" key="1">
    <citation type="submission" date="2014-10" db="EMBL/GenBank/DDBJ databases">
        <title>Genome sequence of Clostridium aceticum DSM 1496.</title>
        <authorList>
            <person name="Poehlein A."/>
            <person name="Schiel-Bengelsdorf B."/>
            <person name="Gottschalk G."/>
            <person name="Duerre P."/>
            <person name="Daniel R."/>
        </authorList>
    </citation>
    <scope>NUCLEOTIDE SEQUENCE [LARGE SCALE GENOMIC DNA]</scope>
    <source>
        <strain evidence="2 3">DSM 1496</strain>
    </source>
</reference>
<dbReference type="PRINTS" id="PR00410">
    <property type="entry name" value="PHEHYDRXLASE"/>
</dbReference>
<dbReference type="GO" id="GO:0016491">
    <property type="term" value="F:oxidoreductase activity"/>
    <property type="evidence" value="ECO:0007669"/>
    <property type="project" value="UniProtKB-KW"/>
</dbReference>
<feature type="binding site" evidence="1">
    <location>
        <position position="238"/>
    </location>
    <ligand>
        <name>[2Fe-2S] cluster</name>
        <dbReference type="ChEBI" id="CHEBI:190135"/>
    </ligand>
</feature>
<comment type="cofactor">
    <cofactor evidence="1">
        <name>[2Fe-2S] cluster</name>
        <dbReference type="ChEBI" id="CHEBI:190135"/>
    </cofactor>
    <text evidence="1">Binds 1 [2Fe-2S] cluster per subunit.</text>
</comment>
<dbReference type="PIRSF" id="PIRSF006816">
    <property type="entry name" value="Cyc3_hyd_g"/>
    <property type="match status" value="1"/>
</dbReference>
<dbReference type="Gene3D" id="3.40.50.80">
    <property type="entry name" value="Nucleotide-binding domain of ferredoxin-NADP reductase (FNR) module"/>
    <property type="match status" value="1"/>
</dbReference>
<dbReference type="InterPro" id="IPR017938">
    <property type="entry name" value="Riboflavin_synthase-like_b-brl"/>
</dbReference>